<feature type="domain" description="Aminoglycoside phosphotransferase" evidence="1">
    <location>
        <begin position="41"/>
        <end position="228"/>
    </location>
</feature>
<dbReference type="InterPro" id="IPR002575">
    <property type="entry name" value="Aminoglycoside_PTrfase"/>
</dbReference>
<dbReference type="Proteomes" id="UP000295060">
    <property type="component" value="Unassembled WGS sequence"/>
</dbReference>
<dbReference type="Pfam" id="PF01636">
    <property type="entry name" value="APH"/>
    <property type="match status" value="1"/>
</dbReference>
<dbReference type="RefSeq" id="WP_238175318.1">
    <property type="nucleotide sequence ID" value="NZ_SODU01000001.1"/>
</dbReference>
<evidence type="ECO:0000313" key="3">
    <source>
        <dbReference type="Proteomes" id="UP000295060"/>
    </source>
</evidence>
<evidence type="ECO:0000259" key="1">
    <source>
        <dbReference type="Pfam" id="PF01636"/>
    </source>
</evidence>
<accession>A0ABY2FJU9</accession>
<comment type="caution">
    <text evidence="2">The sequence shown here is derived from an EMBL/GenBank/DDBJ whole genome shotgun (WGS) entry which is preliminary data.</text>
</comment>
<dbReference type="InterPro" id="IPR011009">
    <property type="entry name" value="Kinase-like_dom_sf"/>
</dbReference>
<sequence>MSHRLEFRLSENPWAPTAVIEEVNAHTGSGLVLTGLADQVGGSSSAAFVAWADGRESALTRTRTPLAVMRQTASVLNDLRGQGLPVPEHQLVLELSDGYVAVVQERLPGRHVGELNSTTAAAFVAMNDRFAGVLRDHPEVPQPRAFPASVSTFENTVGRHGERGRRLLGRLLEIDGGRLVRMQGDDLVHTDYTPGNVLFDDAGNVSGVVDWNGGAVRGDRYYALLGLHWGSIGRRTVCAEEMKQVEEKLAHLSPETRRSYEAHWMVDQVHESILKGFSPERIEADMARAENTLG</sequence>
<dbReference type="SUPFAM" id="SSF56112">
    <property type="entry name" value="Protein kinase-like (PK-like)"/>
    <property type="match status" value="1"/>
</dbReference>
<evidence type="ECO:0000313" key="2">
    <source>
        <dbReference type="EMBL" id="TDW93403.1"/>
    </source>
</evidence>
<protein>
    <submittedName>
        <fullName evidence="2">Phosphotransferase family enzyme</fullName>
    </submittedName>
</protein>
<name>A0ABY2FJU9_9ACTN</name>
<keyword evidence="3" id="KW-1185">Reference proteome</keyword>
<gene>
    <name evidence="2" type="ORF">EV137_0680</name>
</gene>
<reference evidence="2 3" key="1">
    <citation type="submission" date="2019-03" db="EMBL/GenBank/DDBJ databases">
        <title>Genomic Encyclopedia of Type Strains, Phase III (KMG-III): the genomes of soil and plant-associated and newly described type strains.</title>
        <authorList>
            <person name="Whitman W."/>
        </authorList>
    </citation>
    <scope>NUCLEOTIDE SEQUENCE [LARGE SCALE GENOMIC DNA]</scope>
    <source>
        <strain evidence="2 3">VKMAc-2574</strain>
    </source>
</reference>
<dbReference type="EMBL" id="SODU01000001">
    <property type="protein sequence ID" value="TDW93403.1"/>
    <property type="molecule type" value="Genomic_DNA"/>
</dbReference>
<proteinExistence type="predicted"/>
<dbReference type="Gene3D" id="3.90.1200.10">
    <property type="match status" value="1"/>
</dbReference>
<organism evidence="2 3">
    <name type="scientific">Kribbella pratensis</name>
    <dbReference type="NCBI Taxonomy" id="2512112"/>
    <lineage>
        <taxon>Bacteria</taxon>
        <taxon>Bacillati</taxon>
        <taxon>Actinomycetota</taxon>
        <taxon>Actinomycetes</taxon>
        <taxon>Propionibacteriales</taxon>
        <taxon>Kribbellaceae</taxon>
        <taxon>Kribbella</taxon>
    </lineage>
</organism>